<evidence type="ECO:0000313" key="2">
    <source>
        <dbReference type="Proteomes" id="UP000062998"/>
    </source>
</evidence>
<protein>
    <submittedName>
        <fullName evidence="1">Uncharacterized protein</fullName>
    </submittedName>
</protein>
<organism evidence="1 2">
    <name type="scientific">Burkholderia ubonensis</name>
    <dbReference type="NCBI Taxonomy" id="101571"/>
    <lineage>
        <taxon>Bacteria</taxon>
        <taxon>Pseudomonadati</taxon>
        <taxon>Pseudomonadota</taxon>
        <taxon>Betaproteobacteria</taxon>
        <taxon>Burkholderiales</taxon>
        <taxon>Burkholderiaceae</taxon>
        <taxon>Burkholderia</taxon>
        <taxon>Burkholderia cepacia complex</taxon>
    </lineage>
</organism>
<sequence>MGDRNTSLVDTEIARELAPEAARELYRRLVDSGVILPELRNDLSLGGFAFPLCADFRGLDDLEGWVTCSPRLVR</sequence>
<proteinExistence type="predicted"/>
<dbReference type="RefSeq" id="WP_060326361.1">
    <property type="nucleotide sequence ID" value="NZ_LPIU01000032.1"/>
</dbReference>
<accession>A0A107FP70</accession>
<evidence type="ECO:0000313" key="1">
    <source>
        <dbReference type="EMBL" id="KWD97049.1"/>
    </source>
</evidence>
<gene>
    <name evidence="1" type="ORF">WL73_21630</name>
</gene>
<dbReference type="EMBL" id="LPIX01000085">
    <property type="protein sequence ID" value="KWD97049.1"/>
    <property type="molecule type" value="Genomic_DNA"/>
</dbReference>
<name>A0A107FP70_9BURK</name>
<reference evidence="1 2" key="1">
    <citation type="submission" date="2015-11" db="EMBL/GenBank/DDBJ databases">
        <title>Expanding the genomic diversity of Burkholderia species for the development of highly accurate diagnostics.</title>
        <authorList>
            <person name="Sahl J."/>
            <person name="Keim P."/>
            <person name="Wagner D."/>
        </authorList>
    </citation>
    <scope>NUCLEOTIDE SEQUENCE [LARGE SCALE GENOMIC DNA]</scope>
    <source>
        <strain evidence="1 2">MSMB2167WGS</strain>
    </source>
</reference>
<dbReference type="AlphaFoldDB" id="A0A107FP70"/>
<dbReference type="Proteomes" id="UP000062998">
    <property type="component" value="Unassembled WGS sequence"/>
</dbReference>
<comment type="caution">
    <text evidence="1">The sequence shown here is derived from an EMBL/GenBank/DDBJ whole genome shotgun (WGS) entry which is preliminary data.</text>
</comment>